<organism evidence="1 2">
    <name type="scientific">Chamaesiphon minutus (strain ATCC 27169 / PCC 6605)</name>
    <dbReference type="NCBI Taxonomy" id="1173020"/>
    <lineage>
        <taxon>Bacteria</taxon>
        <taxon>Bacillati</taxon>
        <taxon>Cyanobacteriota</taxon>
        <taxon>Cyanophyceae</taxon>
        <taxon>Gomontiellales</taxon>
        <taxon>Chamaesiphonaceae</taxon>
        <taxon>Chamaesiphon</taxon>
    </lineage>
</organism>
<reference evidence="1 2" key="1">
    <citation type="submission" date="2012-05" db="EMBL/GenBank/DDBJ databases">
        <title>Finished chromosome of genome of Chamaesiphon sp. PCC 6605.</title>
        <authorList>
            <consortium name="US DOE Joint Genome Institute"/>
            <person name="Gugger M."/>
            <person name="Coursin T."/>
            <person name="Rippka R."/>
            <person name="Tandeau De Marsac N."/>
            <person name="Huntemann M."/>
            <person name="Wei C.-L."/>
            <person name="Han J."/>
            <person name="Detter J.C."/>
            <person name="Han C."/>
            <person name="Tapia R."/>
            <person name="Chen A."/>
            <person name="Kyrpides N."/>
            <person name="Mavromatis K."/>
            <person name="Markowitz V."/>
            <person name="Szeto E."/>
            <person name="Ivanova N."/>
            <person name="Pagani I."/>
            <person name="Pati A."/>
            <person name="Goodwin L."/>
            <person name="Nordberg H.P."/>
            <person name="Cantor M.N."/>
            <person name="Hua S.X."/>
            <person name="Woyke T."/>
            <person name="Kerfeld C.A."/>
        </authorList>
    </citation>
    <scope>NUCLEOTIDE SEQUENCE [LARGE SCALE GENOMIC DNA]</scope>
    <source>
        <strain evidence="2">ATCC 27169 / PCC 6605</strain>
    </source>
</reference>
<dbReference type="KEGG" id="cmp:Cha6605_1996"/>
<evidence type="ECO:0000313" key="1">
    <source>
        <dbReference type="EMBL" id="AFY93100.1"/>
    </source>
</evidence>
<evidence type="ECO:0000313" key="2">
    <source>
        <dbReference type="Proteomes" id="UP000010366"/>
    </source>
</evidence>
<dbReference type="Proteomes" id="UP000010366">
    <property type="component" value="Chromosome"/>
</dbReference>
<accession>K9UE40</accession>
<proteinExistence type="predicted"/>
<dbReference type="eggNOG" id="ENOG5032XBK">
    <property type="taxonomic scope" value="Bacteria"/>
</dbReference>
<dbReference type="EMBL" id="CP003600">
    <property type="protein sequence ID" value="AFY93100.1"/>
    <property type="molecule type" value="Genomic_DNA"/>
</dbReference>
<sequence length="169" mass="19638">MTSKLERLRSNLQEYAAAMDRIYANFPGKYSSTQKLIVELGIGFDRKIKSSYIGEPRECHKNAFDVLMEYPKPELYYCEGFATYAEAIMPVYHAWLVNERGEIIDPTWHKQASFIEPAYIGVAFEREFVQIVAVETGIYGILENDRFRDFQIKRLGLAPEDLCPQFHPR</sequence>
<gene>
    <name evidence="1" type="ORF">Cha6605_1996</name>
</gene>
<dbReference type="RefSeq" id="WP_015159264.1">
    <property type="nucleotide sequence ID" value="NC_019697.1"/>
</dbReference>
<protein>
    <submittedName>
        <fullName evidence="1">Uncharacterized protein</fullName>
    </submittedName>
</protein>
<dbReference type="OrthoDB" id="428592at2"/>
<keyword evidence="2" id="KW-1185">Reference proteome</keyword>
<dbReference type="AlphaFoldDB" id="K9UE40"/>
<name>K9UE40_CHAP6</name>
<dbReference type="HOGENOM" id="CLU_1575678_0_0_3"/>